<name>X1CIJ8_9ZZZZ</name>
<dbReference type="AlphaFoldDB" id="X1CIJ8"/>
<feature type="non-terminal residue" evidence="1">
    <location>
        <position position="1"/>
    </location>
</feature>
<accession>X1CIJ8</accession>
<comment type="caution">
    <text evidence="1">The sequence shown here is derived from an EMBL/GenBank/DDBJ whole genome shotgun (WGS) entry which is preliminary data.</text>
</comment>
<protein>
    <submittedName>
        <fullName evidence="1">Uncharacterized protein</fullName>
    </submittedName>
</protein>
<gene>
    <name evidence="1" type="ORF">S01H4_26336</name>
</gene>
<evidence type="ECO:0000313" key="1">
    <source>
        <dbReference type="EMBL" id="GAG84071.1"/>
    </source>
</evidence>
<dbReference type="EMBL" id="BART01012687">
    <property type="protein sequence ID" value="GAG84071.1"/>
    <property type="molecule type" value="Genomic_DNA"/>
</dbReference>
<organism evidence="1">
    <name type="scientific">marine sediment metagenome</name>
    <dbReference type="NCBI Taxonomy" id="412755"/>
    <lineage>
        <taxon>unclassified sequences</taxon>
        <taxon>metagenomes</taxon>
        <taxon>ecological metagenomes</taxon>
    </lineage>
</organism>
<sequence length="47" mass="5351">DSIATEVLVGMVTSKKYKYSATHPLFEASLEDMPGLMKTNWFRKAEE</sequence>
<reference evidence="1" key="1">
    <citation type="journal article" date="2014" name="Front. Microbiol.">
        <title>High frequency of phylogenetically diverse reductive dehalogenase-homologous genes in deep subseafloor sedimentary metagenomes.</title>
        <authorList>
            <person name="Kawai M."/>
            <person name="Futagami T."/>
            <person name="Toyoda A."/>
            <person name="Takaki Y."/>
            <person name="Nishi S."/>
            <person name="Hori S."/>
            <person name="Arai W."/>
            <person name="Tsubouchi T."/>
            <person name="Morono Y."/>
            <person name="Uchiyama I."/>
            <person name="Ito T."/>
            <person name="Fujiyama A."/>
            <person name="Inagaki F."/>
            <person name="Takami H."/>
        </authorList>
    </citation>
    <scope>NUCLEOTIDE SEQUENCE</scope>
    <source>
        <strain evidence="1">Expedition CK06-06</strain>
    </source>
</reference>
<proteinExistence type="predicted"/>